<dbReference type="InterPro" id="IPR001503">
    <property type="entry name" value="Glyco_trans_10"/>
</dbReference>
<evidence type="ECO:0000256" key="3">
    <source>
        <dbReference type="ARBA" id="ARBA00008919"/>
    </source>
</evidence>
<dbReference type="PANTHER" id="PTHR11929:SF194">
    <property type="entry name" value="ALPHA-(1,3)-FUCOSYLTRANSFERASE 10"/>
    <property type="match status" value="1"/>
</dbReference>
<keyword evidence="11" id="KW-0333">Golgi apparatus</keyword>
<comment type="pathway">
    <text evidence="2">Protein modification; protein glycosylation.</text>
</comment>
<dbReference type="GeneID" id="108569243"/>
<dbReference type="Proteomes" id="UP000695000">
    <property type="component" value="Unplaced"/>
</dbReference>
<dbReference type="InterPro" id="IPR031481">
    <property type="entry name" value="Glyco_tran_10_N"/>
</dbReference>
<evidence type="ECO:0000313" key="14">
    <source>
        <dbReference type="Proteomes" id="UP000695000"/>
    </source>
</evidence>
<evidence type="ECO:0000256" key="9">
    <source>
        <dbReference type="ARBA" id="ARBA00023136"/>
    </source>
</evidence>
<keyword evidence="9 11" id="KW-0472">Membrane</keyword>
<comment type="similarity">
    <text evidence="3 11">Belongs to the glycosyltransferase 10 family.</text>
</comment>
<comment type="subcellular location">
    <subcellularLocation>
        <location evidence="1 11">Golgi apparatus</location>
        <location evidence="1 11">Golgi stack membrane</location>
        <topology evidence="1 11">Single-pass type II membrane protein</topology>
    </subcellularLocation>
</comment>
<dbReference type="RefSeq" id="XP_017786207.1">
    <property type="nucleotide sequence ID" value="XM_017930718.1"/>
</dbReference>
<dbReference type="EC" id="2.4.1.-" evidence="11"/>
<evidence type="ECO:0000256" key="6">
    <source>
        <dbReference type="ARBA" id="ARBA00022692"/>
    </source>
</evidence>
<dbReference type="Pfam" id="PF00852">
    <property type="entry name" value="Glyco_transf_10"/>
    <property type="match status" value="1"/>
</dbReference>
<evidence type="ECO:0000256" key="10">
    <source>
        <dbReference type="ARBA" id="ARBA00023180"/>
    </source>
</evidence>
<evidence type="ECO:0000256" key="7">
    <source>
        <dbReference type="ARBA" id="ARBA00022968"/>
    </source>
</evidence>
<keyword evidence="7" id="KW-0735">Signal-anchor</keyword>
<reference evidence="15" key="1">
    <citation type="submission" date="2025-08" db="UniProtKB">
        <authorList>
            <consortium name="RefSeq"/>
        </authorList>
    </citation>
    <scope>IDENTIFICATION</scope>
    <source>
        <tissue evidence="15">Whole Larva</tissue>
    </source>
</reference>
<evidence type="ECO:0000259" key="13">
    <source>
        <dbReference type="Pfam" id="PF17039"/>
    </source>
</evidence>
<feature type="transmembrane region" description="Helical" evidence="11">
    <location>
        <begin position="12"/>
        <end position="29"/>
    </location>
</feature>
<evidence type="ECO:0000256" key="1">
    <source>
        <dbReference type="ARBA" id="ARBA00004447"/>
    </source>
</evidence>
<proteinExistence type="inferred from homology"/>
<keyword evidence="5 11" id="KW-0808">Transferase</keyword>
<evidence type="ECO:0000256" key="5">
    <source>
        <dbReference type="ARBA" id="ARBA00022679"/>
    </source>
</evidence>
<evidence type="ECO:0000313" key="15">
    <source>
        <dbReference type="RefSeq" id="XP_017786207.1"/>
    </source>
</evidence>
<keyword evidence="8 11" id="KW-1133">Transmembrane helix</keyword>
<dbReference type="PANTHER" id="PTHR11929">
    <property type="entry name" value="ALPHA- 1,3 -FUCOSYLTRANSFERASE"/>
    <property type="match status" value="1"/>
</dbReference>
<keyword evidence="10" id="KW-0325">Glycoprotein</keyword>
<protein>
    <recommendedName>
        <fullName evidence="11">Fucosyltransferase</fullName>
        <ecNumber evidence="11">2.4.1.-</ecNumber>
    </recommendedName>
</protein>
<dbReference type="Gene3D" id="3.40.50.11660">
    <property type="entry name" value="Glycosyl transferase family 10, C-terminal domain"/>
    <property type="match status" value="1"/>
</dbReference>
<evidence type="ECO:0000256" key="2">
    <source>
        <dbReference type="ARBA" id="ARBA00004922"/>
    </source>
</evidence>
<dbReference type="InterPro" id="IPR055270">
    <property type="entry name" value="Glyco_tran_10_C"/>
</dbReference>
<dbReference type="InterPro" id="IPR038577">
    <property type="entry name" value="GT10-like_C_sf"/>
</dbReference>
<feature type="domain" description="Fucosyltransferase C-terminal" evidence="12">
    <location>
        <begin position="167"/>
        <end position="355"/>
    </location>
</feature>
<keyword evidence="4 11" id="KW-0328">Glycosyltransferase</keyword>
<keyword evidence="14" id="KW-1185">Reference proteome</keyword>
<evidence type="ECO:0000256" key="11">
    <source>
        <dbReference type="RuleBase" id="RU003832"/>
    </source>
</evidence>
<sequence>MFCLAKMKIRSIIALFIIGYMIVLMRKAMMTTETEDPVIIWWTPFVIKDRIIECNDVFKCFVTSNRDHVHNPKTKFLMFYGSKFDLHNLPDNRDQPWAIFHEESPKNLALFMDKRVQNLFAITSTFSRFSSFPLPLQYLKEVSLLMSKQYHKKTSLKNAMLTELAPVFYLHSDCDTPSGRDIIVKELMKYIKVDSYGPCLNNKKLPAKFHLNGTYNLYEPEFMHFVSRYKFVLAIENAQCFDYITEKLWRPLIAGSVPIYLGSSTVNDWLPNNHSIIHMRDFPDLKDLAKFILKLNQNDKLYDKYLEHKTHNKVTNLNLMRTLSRGVYGYEKYGEEYGVSSFECYVCENAHTDDYKRLNKSKESVYDCEDPHEKSDWHQMWSMGREEADALVNRYIP</sequence>
<keyword evidence="6 11" id="KW-0812">Transmembrane</keyword>
<organism evidence="14 15">
    <name type="scientific">Nicrophorus vespilloides</name>
    <name type="common">Boreal carrion beetle</name>
    <dbReference type="NCBI Taxonomy" id="110193"/>
    <lineage>
        <taxon>Eukaryota</taxon>
        <taxon>Metazoa</taxon>
        <taxon>Ecdysozoa</taxon>
        <taxon>Arthropoda</taxon>
        <taxon>Hexapoda</taxon>
        <taxon>Insecta</taxon>
        <taxon>Pterygota</taxon>
        <taxon>Neoptera</taxon>
        <taxon>Endopterygota</taxon>
        <taxon>Coleoptera</taxon>
        <taxon>Polyphaga</taxon>
        <taxon>Staphyliniformia</taxon>
        <taxon>Silphidae</taxon>
        <taxon>Nicrophorinae</taxon>
        <taxon>Nicrophorus</taxon>
    </lineage>
</organism>
<evidence type="ECO:0000256" key="4">
    <source>
        <dbReference type="ARBA" id="ARBA00022676"/>
    </source>
</evidence>
<evidence type="ECO:0000256" key="8">
    <source>
        <dbReference type="ARBA" id="ARBA00022989"/>
    </source>
</evidence>
<dbReference type="Pfam" id="PF17039">
    <property type="entry name" value="Glyco_tran_10_N"/>
    <property type="match status" value="1"/>
</dbReference>
<evidence type="ECO:0000259" key="12">
    <source>
        <dbReference type="Pfam" id="PF00852"/>
    </source>
</evidence>
<dbReference type="SUPFAM" id="SSF53756">
    <property type="entry name" value="UDP-Glycosyltransferase/glycogen phosphorylase"/>
    <property type="match status" value="1"/>
</dbReference>
<name>A0ABM1NHA7_NICVS</name>
<accession>A0ABM1NHA7</accession>
<feature type="domain" description="Fucosyltransferase N-terminal" evidence="13">
    <location>
        <begin position="37"/>
        <end position="135"/>
    </location>
</feature>
<gene>
    <name evidence="15" type="primary">LOC108569243</name>
</gene>